<keyword evidence="2" id="KW-1185">Reference proteome</keyword>
<gene>
    <name evidence="1" type="ORF">IWW38_005150</name>
</gene>
<organism evidence="1 2">
    <name type="scientific">Coemansia aciculifera</name>
    <dbReference type="NCBI Taxonomy" id="417176"/>
    <lineage>
        <taxon>Eukaryota</taxon>
        <taxon>Fungi</taxon>
        <taxon>Fungi incertae sedis</taxon>
        <taxon>Zoopagomycota</taxon>
        <taxon>Kickxellomycotina</taxon>
        <taxon>Kickxellomycetes</taxon>
        <taxon>Kickxellales</taxon>
        <taxon>Kickxellaceae</taxon>
        <taxon>Coemansia</taxon>
    </lineage>
</organism>
<dbReference type="Proteomes" id="UP001139981">
    <property type="component" value="Unassembled WGS sequence"/>
</dbReference>
<sequence length="214" mass="22625">SPVDGGNGGGQSPAFDGRQSARYSPPRRTSYPHVQYQQQQQQQQHRVLQSQQQHMAASRAGRGSYHTFRYYPPLSANAVVSASASASVSGSGGGGGAATSQRIHSWAPSTSSTPAAVAGSIPEEPVSGGGGGSRPGLPVASSSASPKEPQFPASHTGDPDETCQQVLDILAQQMRRISAEQSNLARLKESTQSTMDRVEQILQMYNRRPPLPDE</sequence>
<accession>A0ACC1LW17</accession>
<proteinExistence type="predicted"/>
<reference evidence="1" key="1">
    <citation type="submission" date="2022-07" db="EMBL/GenBank/DDBJ databases">
        <title>Phylogenomic reconstructions and comparative analyses of Kickxellomycotina fungi.</title>
        <authorList>
            <person name="Reynolds N.K."/>
            <person name="Stajich J.E."/>
            <person name="Barry K."/>
            <person name="Grigoriev I.V."/>
            <person name="Crous P."/>
            <person name="Smith M.E."/>
        </authorList>
    </citation>
    <scope>NUCLEOTIDE SEQUENCE</scope>
    <source>
        <strain evidence="1">CBS 190363</strain>
    </source>
</reference>
<feature type="non-terminal residue" evidence="1">
    <location>
        <position position="1"/>
    </location>
</feature>
<name>A0ACC1LW17_9FUNG</name>
<dbReference type="EMBL" id="JANBVB010002244">
    <property type="protein sequence ID" value="KAJ2887394.1"/>
    <property type="molecule type" value="Genomic_DNA"/>
</dbReference>
<evidence type="ECO:0000313" key="1">
    <source>
        <dbReference type="EMBL" id="KAJ2887394.1"/>
    </source>
</evidence>
<comment type="caution">
    <text evidence="1">The sequence shown here is derived from an EMBL/GenBank/DDBJ whole genome shotgun (WGS) entry which is preliminary data.</text>
</comment>
<evidence type="ECO:0000313" key="2">
    <source>
        <dbReference type="Proteomes" id="UP001139981"/>
    </source>
</evidence>
<protein>
    <submittedName>
        <fullName evidence="1">Uncharacterized protein</fullName>
    </submittedName>
</protein>